<name>A0A9Q1G3G9_SYNKA</name>
<evidence type="ECO:0000313" key="1">
    <source>
        <dbReference type="EMBL" id="KAJ8374798.1"/>
    </source>
</evidence>
<reference evidence="1" key="1">
    <citation type="journal article" date="2023" name="Science">
        <title>Genome structures resolve the early diversification of teleost fishes.</title>
        <authorList>
            <person name="Parey E."/>
            <person name="Louis A."/>
            <person name="Montfort J."/>
            <person name="Bouchez O."/>
            <person name="Roques C."/>
            <person name="Iampietro C."/>
            <person name="Lluch J."/>
            <person name="Castinel A."/>
            <person name="Donnadieu C."/>
            <person name="Desvignes T."/>
            <person name="Floi Bucao C."/>
            <person name="Jouanno E."/>
            <person name="Wen M."/>
            <person name="Mejri S."/>
            <person name="Dirks R."/>
            <person name="Jansen H."/>
            <person name="Henkel C."/>
            <person name="Chen W.J."/>
            <person name="Zahm M."/>
            <person name="Cabau C."/>
            <person name="Klopp C."/>
            <person name="Thompson A.W."/>
            <person name="Robinson-Rechavi M."/>
            <person name="Braasch I."/>
            <person name="Lecointre G."/>
            <person name="Bobe J."/>
            <person name="Postlethwait J.H."/>
            <person name="Berthelot C."/>
            <person name="Roest Crollius H."/>
            <person name="Guiguen Y."/>
        </authorList>
    </citation>
    <scope>NUCLEOTIDE SEQUENCE</scope>
    <source>
        <strain evidence="1">WJC10195</strain>
    </source>
</reference>
<protein>
    <submittedName>
        <fullName evidence="1">Uncharacterized protein</fullName>
    </submittedName>
</protein>
<dbReference type="EMBL" id="JAINUF010000002">
    <property type="protein sequence ID" value="KAJ8374798.1"/>
    <property type="molecule type" value="Genomic_DNA"/>
</dbReference>
<proteinExistence type="predicted"/>
<sequence>MAVFAANLNHRWLHVKHQNINTACWLMSAVETRLASSQKRVRTETVPDVRGFQNGRRDAWVNDDGACWISVRDSAEPAGLAYVIWAAADGSLGEGC</sequence>
<gene>
    <name evidence="1" type="ORF">SKAU_G00053780</name>
</gene>
<keyword evidence="2" id="KW-1185">Reference proteome</keyword>
<organism evidence="1 2">
    <name type="scientific">Synaphobranchus kaupii</name>
    <name type="common">Kaup's arrowtooth eel</name>
    <dbReference type="NCBI Taxonomy" id="118154"/>
    <lineage>
        <taxon>Eukaryota</taxon>
        <taxon>Metazoa</taxon>
        <taxon>Chordata</taxon>
        <taxon>Craniata</taxon>
        <taxon>Vertebrata</taxon>
        <taxon>Euteleostomi</taxon>
        <taxon>Actinopterygii</taxon>
        <taxon>Neopterygii</taxon>
        <taxon>Teleostei</taxon>
        <taxon>Anguilliformes</taxon>
        <taxon>Synaphobranchidae</taxon>
        <taxon>Synaphobranchus</taxon>
    </lineage>
</organism>
<dbReference type="Proteomes" id="UP001152622">
    <property type="component" value="Chromosome 2"/>
</dbReference>
<accession>A0A9Q1G3G9</accession>
<comment type="caution">
    <text evidence="1">The sequence shown here is derived from an EMBL/GenBank/DDBJ whole genome shotgun (WGS) entry which is preliminary data.</text>
</comment>
<dbReference type="AlphaFoldDB" id="A0A9Q1G3G9"/>
<evidence type="ECO:0000313" key="2">
    <source>
        <dbReference type="Proteomes" id="UP001152622"/>
    </source>
</evidence>